<dbReference type="Proteomes" id="UP001596047">
    <property type="component" value="Unassembled WGS sequence"/>
</dbReference>
<name>A0ABW0VQ96_9BACL</name>
<dbReference type="RefSeq" id="WP_379186527.1">
    <property type="nucleotide sequence ID" value="NZ_JBHSOW010000015.1"/>
</dbReference>
<keyword evidence="2" id="KW-1185">Reference proteome</keyword>
<gene>
    <name evidence="1" type="ORF">ACFPYJ_02820</name>
</gene>
<sequence length="95" mass="10539">MNLPQKEWEARIELIHSIARSQQAVARILDSIADVADHSPDMAKSIRENVASLTAMQLTMAKTVAGMRLKRAKKQGIPSKPWLNTSVSRAAECNR</sequence>
<organism evidence="1 2">
    <name type="scientific">Paenibacillus solisilvae</name>
    <dbReference type="NCBI Taxonomy" id="2486751"/>
    <lineage>
        <taxon>Bacteria</taxon>
        <taxon>Bacillati</taxon>
        <taxon>Bacillota</taxon>
        <taxon>Bacilli</taxon>
        <taxon>Bacillales</taxon>
        <taxon>Paenibacillaceae</taxon>
        <taxon>Paenibacillus</taxon>
    </lineage>
</organism>
<protein>
    <submittedName>
        <fullName evidence="1">Uncharacterized protein</fullName>
    </submittedName>
</protein>
<accession>A0ABW0VQ96</accession>
<proteinExistence type="predicted"/>
<reference evidence="2" key="1">
    <citation type="journal article" date="2019" name="Int. J. Syst. Evol. Microbiol.">
        <title>The Global Catalogue of Microorganisms (GCM) 10K type strain sequencing project: providing services to taxonomists for standard genome sequencing and annotation.</title>
        <authorList>
            <consortium name="The Broad Institute Genomics Platform"/>
            <consortium name="The Broad Institute Genome Sequencing Center for Infectious Disease"/>
            <person name="Wu L."/>
            <person name="Ma J."/>
        </authorList>
    </citation>
    <scope>NUCLEOTIDE SEQUENCE [LARGE SCALE GENOMIC DNA]</scope>
    <source>
        <strain evidence="2">CGMCC 1.3240</strain>
    </source>
</reference>
<evidence type="ECO:0000313" key="1">
    <source>
        <dbReference type="EMBL" id="MFC5648060.1"/>
    </source>
</evidence>
<dbReference type="EMBL" id="JBHSOW010000015">
    <property type="protein sequence ID" value="MFC5648060.1"/>
    <property type="molecule type" value="Genomic_DNA"/>
</dbReference>
<evidence type="ECO:0000313" key="2">
    <source>
        <dbReference type="Proteomes" id="UP001596047"/>
    </source>
</evidence>
<comment type="caution">
    <text evidence="1">The sequence shown here is derived from an EMBL/GenBank/DDBJ whole genome shotgun (WGS) entry which is preliminary data.</text>
</comment>